<evidence type="ECO:0000313" key="2">
    <source>
        <dbReference type="EMBL" id="OMJ91352.1"/>
    </source>
</evidence>
<keyword evidence="1" id="KW-0175">Coiled coil</keyword>
<gene>
    <name evidence="2" type="ORF">SteCoe_6147</name>
</gene>
<dbReference type="AlphaFoldDB" id="A0A1R2CQS3"/>
<dbReference type="Proteomes" id="UP000187209">
    <property type="component" value="Unassembled WGS sequence"/>
</dbReference>
<reference evidence="2 3" key="1">
    <citation type="submission" date="2016-11" db="EMBL/GenBank/DDBJ databases">
        <title>The macronuclear genome of Stentor coeruleus: a giant cell with tiny introns.</title>
        <authorList>
            <person name="Slabodnick M."/>
            <person name="Ruby J.G."/>
            <person name="Reiff S.B."/>
            <person name="Swart E.C."/>
            <person name="Gosai S."/>
            <person name="Prabakaran S."/>
            <person name="Witkowska E."/>
            <person name="Larue G.E."/>
            <person name="Fisher S."/>
            <person name="Freeman R.M."/>
            <person name="Gunawardena J."/>
            <person name="Chu W."/>
            <person name="Stover N.A."/>
            <person name="Gregory B.D."/>
            <person name="Nowacki M."/>
            <person name="Derisi J."/>
            <person name="Roy S.W."/>
            <person name="Marshall W.F."/>
            <person name="Sood P."/>
        </authorList>
    </citation>
    <scope>NUCLEOTIDE SEQUENCE [LARGE SCALE GENOMIC DNA]</scope>
    <source>
        <strain evidence="2">WM001</strain>
    </source>
</reference>
<name>A0A1R2CQS3_9CILI</name>
<proteinExistence type="predicted"/>
<organism evidence="2 3">
    <name type="scientific">Stentor coeruleus</name>
    <dbReference type="NCBI Taxonomy" id="5963"/>
    <lineage>
        <taxon>Eukaryota</taxon>
        <taxon>Sar</taxon>
        <taxon>Alveolata</taxon>
        <taxon>Ciliophora</taxon>
        <taxon>Postciliodesmatophora</taxon>
        <taxon>Heterotrichea</taxon>
        <taxon>Heterotrichida</taxon>
        <taxon>Stentoridae</taxon>
        <taxon>Stentor</taxon>
    </lineage>
</organism>
<evidence type="ECO:0000256" key="1">
    <source>
        <dbReference type="SAM" id="Coils"/>
    </source>
</evidence>
<sequence length="274" mass="31858">MEKFIYTTRRDGVRNQIPIDTQIRAVDIHTPNNQPVLPTTKRLPLHDLHQDFKSIAQVLPPFINNPNYSSPTLYDIIIEACDFYAEQIKCNSSHSLFYNNTNLFLDEIRSSCKLLKEQMEEKAKETKNQLIEVKEEEKNLSIQISEIMQNLEVLYKTNPDEIEYDERIALTDSMIKELEDAKDRNFSVNNMDTDEDYVTMLPLENEYQGIKGKLANKRMEKASNLIEYAQSAIEVVMAKKASNGFSALDEFYNYMPLLQMDPMNIMRDAKRHGI</sequence>
<comment type="caution">
    <text evidence="2">The sequence shown here is derived from an EMBL/GenBank/DDBJ whole genome shotgun (WGS) entry which is preliminary data.</text>
</comment>
<feature type="coiled-coil region" evidence="1">
    <location>
        <begin position="105"/>
        <end position="143"/>
    </location>
</feature>
<protein>
    <submittedName>
        <fullName evidence="2">Uncharacterized protein</fullName>
    </submittedName>
</protein>
<dbReference type="EMBL" id="MPUH01000083">
    <property type="protein sequence ID" value="OMJ91352.1"/>
    <property type="molecule type" value="Genomic_DNA"/>
</dbReference>
<accession>A0A1R2CQS3</accession>
<evidence type="ECO:0000313" key="3">
    <source>
        <dbReference type="Proteomes" id="UP000187209"/>
    </source>
</evidence>
<keyword evidence="3" id="KW-1185">Reference proteome</keyword>